<proteinExistence type="predicted"/>
<dbReference type="AlphaFoldDB" id="X1UFU6"/>
<reference evidence="2" key="1">
    <citation type="journal article" date="2014" name="Front. Microbiol.">
        <title>High frequency of phylogenetically diverse reductive dehalogenase-homologous genes in deep subseafloor sedimentary metagenomes.</title>
        <authorList>
            <person name="Kawai M."/>
            <person name="Futagami T."/>
            <person name="Toyoda A."/>
            <person name="Takaki Y."/>
            <person name="Nishi S."/>
            <person name="Hori S."/>
            <person name="Arai W."/>
            <person name="Tsubouchi T."/>
            <person name="Morono Y."/>
            <person name="Uchiyama I."/>
            <person name="Ito T."/>
            <person name="Fujiyama A."/>
            <person name="Inagaki F."/>
            <person name="Takami H."/>
        </authorList>
    </citation>
    <scope>NUCLEOTIDE SEQUENCE</scope>
    <source>
        <strain evidence="2">Expedition CK06-06</strain>
    </source>
</reference>
<comment type="caution">
    <text evidence="2">The sequence shown here is derived from an EMBL/GenBank/DDBJ whole genome shotgun (WGS) entry which is preliminary data.</text>
</comment>
<feature type="compositionally biased region" description="Basic and acidic residues" evidence="1">
    <location>
        <begin position="34"/>
        <end position="44"/>
    </location>
</feature>
<protein>
    <submittedName>
        <fullName evidence="2">Uncharacterized protein</fullName>
    </submittedName>
</protein>
<evidence type="ECO:0000313" key="2">
    <source>
        <dbReference type="EMBL" id="GAI91209.1"/>
    </source>
</evidence>
<accession>X1UFU6</accession>
<feature type="region of interest" description="Disordered" evidence="1">
    <location>
        <begin position="34"/>
        <end position="53"/>
    </location>
</feature>
<dbReference type="EMBL" id="BARW01020405">
    <property type="protein sequence ID" value="GAI91209.1"/>
    <property type="molecule type" value="Genomic_DNA"/>
</dbReference>
<evidence type="ECO:0000256" key="1">
    <source>
        <dbReference type="SAM" id="MobiDB-lite"/>
    </source>
</evidence>
<organism evidence="2">
    <name type="scientific">marine sediment metagenome</name>
    <dbReference type="NCBI Taxonomy" id="412755"/>
    <lineage>
        <taxon>unclassified sequences</taxon>
        <taxon>metagenomes</taxon>
        <taxon>ecological metagenomes</taxon>
    </lineage>
</organism>
<sequence>SFIRKDKLDGTESSYIPPNLTKGNFVYNLVTRHRPQESTRDSRRASLFWPKMQ</sequence>
<gene>
    <name evidence="2" type="ORF">S12H4_34482</name>
</gene>
<feature type="non-terminal residue" evidence="2">
    <location>
        <position position="1"/>
    </location>
</feature>
<name>X1UFU6_9ZZZZ</name>